<dbReference type="InterPro" id="IPR036046">
    <property type="entry name" value="Acylphosphatase-like_dom_sf"/>
</dbReference>
<organism evidence="2 3">
    <name type="scientific">Pedobacter quisquiliarum</name>
    <dbReference type="NCBI Taxonomy" id="1834438"/>
    <lineage>
        <taxon>Bacteria</taxon>
        <taxon>Pseudomonadati</taxon>
        <taxon>Bacteroidota</taxon>
        <taxon>Sphingobacteriia</taxon>
        <taxon>Sphingobacteriales</taxon>
        <taxon>Sphingobacteriaceae</taxon>
        <taxon>Pedobacter</taxon>
    </lineage>
</organism>
<dbReference type="EMBL" id="BMIL01000011">
    <property type="protein sequence ID" value="GGC74026.1"/>
    <property type="molecule type" value="Genomic_DNA"/>
</dbReference>
<dbReference type="GO" id="GO:0009882">
    <property type="term" value="F:blue light photoreceptor activity"/>
    <property type="evidence" value="ECO:0007669"/>
    <property type="project" value="InterPro"/>
</dbReference>
<gene>
    <name evidence="2" type="ORF">GCM10011387_29550</name>
</gene>
<evidence type="ECO:0000313" key="2">
    <source>
        <dbReference type="EMBL" id="GGC74026.1"/>
    </source>
</evidence>
<sequence>MYYLLYFSVAAKMMQQPELLEILEHSRRSNKARDITGCLAYIEGRVEEDHFCRFIQVLEGPEQAVLDVYEKIENDPRHHTVTLVKQGIIDARNFASWEMGFEKVALGSNSMLKGFFELDPEILRQEGDLESNLLLDFMKSFNQQMFM</sequence>
<keyword evidence="3" id="KW-1185">Reference proteome</keyword>
<accession>A0A916XHP5</accession>
<reference evidence="2" key="1">
    <citation type="journal article" date="2014" name="Int. J. Syst. Evol. Microbiol.">
        <title>Complete genome sequence of Corynebacterium casei LMG S-19264T (=DSM 44701T), isolated from a smear-ripened cheese.</title>
        <authorList>
            <consortium name="US DOE Joint Genome Institute (JGI-PGF)"/>
            <person name="Walter F."/>
            <person name="Albersmeier A."/>
            <person name="Kalinowski J."/>
            <person name="Ruckert C."/>
        </authorList>
    </citation>
    <scope>NUCLEOTIDE SEQUENCE</scope>
    <source>
        <strain evidence="2">CGMCC 1.15343</strain>
    </source>
</reference>
<dbReference type="SUPFAM" id="SSF54975">
    <property type="entry name" value="Acylphosphatase/BLUF domain-like"/>
    <property type="match status" value="1"/>
</dbReference>
<dbReference type="Pfam" id="PF04940">
    <property type="entry name" value="BLUF"/>
    <property type="match status" value="1"/>
</dbReference>
<dbReference type="Proteomes" id="UP000651668">
    <property type="component" value="Unassembled WGS sequence"/>
</dbReference>
<dbReference type="SMART" id="SM01034">
    <property type="entry name" value="BLUF"/>
    <property type="match status" value="1"/>
</dbReference>
<name>A0A916XHP5_9SPHI</name>
<evidence type="ECO:0000313" key="3">
    <source>
        <dbReference type="Proteomes" id="UP000651668"/>
    </source>
</evidence>
<dbReference type="Gene3D" id="3.30.70.100">
    <property type="match status" value="1"/>
</dbReference>
<proteinExistence type="predicted"/>
<comment type="caution">
    <text evidence="2">The sequence shown here is derived from an EMBL/GenBank/DDBJ whole genome shotgun (WGS) entry which is preliminary data.</text>
</comment>
<dbReference type="PROSITE" id="PS50925">
    <property type="entry name" value="BLUF"/>
    <property type="match status" value="1"/>
</dbReference>
<dbReference type="AlphaFoldDB" id="A0A916XHP5"/>
<feature type="domain" description="BLUF" evidence="1">
    <location>
        <begin position="1"/>
        <end position="100"/>
    </location>
</feature>
<reference evidence="2" key="2">
    <citation type="submission" date="2020-09" db="EMBL/GenBank/DDBJ databases">
        <authorList>
            <person name="Sun Q."/>
            <person name="Zhou Y."/>
        </authorList>
    </citation>
    <scope>NUCLEOTIDE SEQUENCE</scope>
    <source>
        <strain evidence="2">CGMCC 1.15343</strain>
    </source>
</reference>
<protein>
    <recommendedName>
        <fullName evidence="1">BLUF domain-containing protein</fullName>
    </recommendedName>
</protein>
<evidence type="ECO:0000259" key="1">
    <source>
        <dbReference type="PROSITE" id="PS50925"/>
    </source>
</evidence>
<dbReference type="InterPro" id="IPR007024">
    <property type="entry name" value="BLUF_domain"/>
</dbReference>
<dbReference type="GO" id="GO:0071949">
    <property type="term" value="F:FAD binding"/>
    <property type="evidence" value="ECO:0007669"/>
    <property type="project" value="InterPro"/>
</dbReference>
<dbReference type="RefSeq" id="WP_188627704.1">
    <property type="nucleotide sequence ID" value="NZ_BMIL01000011.1"/>
</dbReference>